<evidence type="ECO:0000256" key="1">
    <source>
        <dbReference type="SAM" id="MobiDB-lite"/>
    </source>
</evidence>
<dbReference type="Proteomes" id="UP000001514">
    <property type="component" value="Unassembled WGS sequence"/>
</dbReference>
<dbReference type="InParanoid" id="D8S411"/>
<name>D8S411_SELML</name>
<dbReference type="EMBL" id="GL377601">
    <property type="protein sequence ID" value="EFJ20678.1"/>
    <property type="molecule type" value="Genomic_DNA"/>
</dbReference>
<gene>
    <name evidence="2" type="ORF">SELMODRAFT_417901</name>
</gene>
<feature type="region of interest" description="Disordered" evidence="1">
    <location>
        <begin position="89"/>
        <end position="108"/>
    </location>
</feature>
<proteinExistence type="predicted"/>
<dbReference type="HOGENOM" id="CLU_1317385_0_0_1"/>
<sequence>MEDYYENFHTELANTTACHFSSSHALFPGLAPPPDGFQSGDYPEWIRRRAGKLLEKNARSSSCGEEVGNKDADQGTNLWHKIMSFTKVKTKNSRDSKTKEPAQAPGEDLEQLWQQVSTVLQSSPTTLALATQKHYFYEYKLNLHLKRGHVKEEMVVVETNLVGRKVIIKHEIQEDSEETKDEGRDDLMDDAGGNDEVFEDDEETEDDVD</sequence>
<dbReference type="Gramene" id="EFJ20678">
    <property type="protein sequence ID" value="EFJ20678"/>
    <property type="gene ID" value="SELMODRAFT_417901"/>
</dbReference>
<evidence type="ECO:0000313" key="2">
    <source>
        <dbReference type="EMBL" id="EFJ20678.1"/>
    </source>
</evidence>
<accession>D8S411</accession>
<dbReference type="AlphaFoldDB" id="D8S411"/>
<dbReference type="KEGG" id="smo:SELMODRAFT_417901"/>
<reference evidence="2 3" key="1">
    <citation type="journal article" date="2011" name="Science">
        <title>The Selaginella genome identifies genetic changes associated with the evolution of vascular plants.</title>
        <authorList>
            <person name="Banks J.A."/>
            <person name="Nishiyama T."/>
            <person name="Hasebe M."/>
            <person name="Bowman J.L."/>
            <person name="Gribskov M."/>
            <person name="dePamphilis C."/>
            <person name="Albert V.A."/>
            <person name="Aono N."/>
            <person name="Aoyama T."/>
            <person name="Ambrose B.A."/>
            <person name="Ashton N.W."/>
            <person name="Axtell M.J."/>
            <person name="Barker E."/>
            <person name="Barker M.S."/>
            <person name="Bennetzen J.L."/>
            <person name="Bonawitz N.D."/>
            <person name="Chapple C."/>
            <person name="Cheng C."/>
            <person name="Correa L.G."/>
            <person name="Dacre M."/>
            <person name="DeBarry J."/>
            <person name="Dreyer I."/>
            <person name="Elias M."/>
            <person name="Engstrom E.M."/>
            <person name="Estelle M."/>
            <person name="Feng L."/>
            <person name="Finet C."/>
            <person name="Floyd S.K."/>
            <person name="Frommer W.B."/>
            <person name="Fujita T."/>
            <person name="Gramzow L."/>
            <person name="Gutensohn M."/>
            <person name="Harholt J."/>
            <person name="Hattori M."/>
            <person name="Heyl A."/>
            <person name="Hirai T."/>
            <person name="Hiwatashi Y."/>
            <person name="Ishikawa M."/>
            <person name="Iwata M."/>
            <person name="Karol K.G."/>
            <person name="Koehler B."/>
            <person name="Kolukisaoglu U."/>
            <person name="Kubo M."/>
            <person name="Kurata T."/>
            <person name="Lalonde S."/>
            <person name="Li K."/>
            <person name="Li Y."/>
            <person name="Litt A."/>
            <person name="Lyons E."/>
            <person name="Manning G."/>
            <person name="Maruyama T."/>
            <person name="Michael T.P."/>
            <person name="Mikami K."/>
            <person name="Miyazaki S."/>
            <person name="Morinaga S."/>
            <person name="Murata T."/>
            <person name="Mueller-Roeber B."/>
            <person name="Nelson D.R."/>
            <person name="Obara M."/>
            <person name="Oguri Y."/>
            <person name="Olmstead R.G."/>
            <person name="Onodera N."/>
            <person name="Petersen B.L."/>
            <person name="Pils B."/>
            <person name="Prigge M."/>
            <person name="Rensing S.A."/>
            <person name="Riano-Pachon D.M."/>
            <person name="Roberts A.W."/>
            <person name="Sato Y."/>
            <person name="Scheller H.V."/>
            <person name="Schulz B."/>
            <person name="Schulz C."/>
            <person name="Shakirov E.V."/>
            <person name="Shibagaki N."/>
            <person name="Shinohara N."/>
            <person name="Shippen D.E."/>
            <person name="Soerensen I."/>
            <person name="Sotooka R."/>
            <person name="Sugimoto N."/>
            <person name="Sugita M."/>
            <person name="Sumikawa N."/>
            <person name="Tanurdzic M."/>
            <person name="Theissen G."/>
            <person name="Ulvskov P."/>
            <person name="Wakazuki S."/>
            <person name="Weng J.K."/>
            <person name="Willats W.W."/>
            <person name="Wipf D."/>
            <person name="Wolf P.G."/>
            <person name="Yang L."/>
            <person name="Zimmer A.D."/>
            <person name="Zhu Q."/>
            <person name="Mitros T."/>
            <person name="Hellsten U."/>
            <person name="Loque D."/>
            <person name="Otillar R."/>
            <person name="Salamov A."/>
            <person name="Schmutz J."/>
            <person name="Shapiro H."/>
            <person name="Lindquist E."/>
            <person name="Lucas S."/>
            <person name="Rokhsar D."/>
            <person name="Grigoriev I.V."/>
        </authorList>
    </citation>
    <scope>NUCLEOTIDE SEQUENCE [LARGE SCALE GENOMIC DNA]</scope>
</reference>
<keyword evidence="3" id="KW-1185">Reference proteome</keyword>
<feature type="compositionally biased region" description="Acidic residues" evidence="1">
    <location>
        <begin position="187"/>
        <end position="209"/>
    </location>
</feature>
<feature type="region of interest" description="Disordered" evidence="1">
    <location>
        <begin position="173"/>
        <end position="209"/>
    </location>
</feature>
<protein>
    <submittedName>
        <fullName evidence="2">Uncharacterized protein</fullName>
    </submittedName>
</protein>
<organism evidence="3">
    <name type="scientific">Selaginella moellendorffii</name>
    <name type="common">Spikemoss</name>
    <dbReference type="NCBI Taxonomy" id="88036"/>
    <lineage>
        <taxon>Eukaryota</taxon>
        <taxon>Viridiplantae</taxon>
        <taxon>Streptophyta</taxon>
        <taxon>Embryophyta</taxon>
        <taxon>Tracheophyta</taxon>
        <taxon>Lycopodiopsida</taxon>
        <taxon>Selaginellales</taxon>
        <taxon>Selaginellaceae</taxon>
        <taxon>Selaginella</taxon>
    </lineage>
</organism>
<evidence type="ECO:0000313" key="3">
    <source>
        <dbReference type="Proteomes" id="UP000001514"/>
    </source>
</evidence>